<dbReference type="Proteomes" id="UP000031668">
    <property type="component" value="Unassembled WGS sequence"/>
</dbReference>
<evidence type="ECO:0000313" key="1">
    <source>
        <dbReference type="EMBL" id="KII72673.1"/>
    </source>
</evidence>
<sequence length="307" mass="35827">MVERSYERQSSGASETQIWTTGVAEKIIKCLEEKNIQVCKAKPNMGKVKSCADSSVESANKIPQNVLVEVFAKLYQERVQTPRFQVKLINLMTEHLKQKSTLESLTTNHMKEIVLASMHIDIFKDSEYIEVYCSFKEVIHFAYKCLEWAQNCYNELESLAEKNVQTDSEIIGIMVNARQAQMKILTDILKSYDSFEFVFKPWLRFFISELFVERSNEYEHDKLHKGISDEIENILKQIDIFENDPDASQKVRNKIERDHSFEILVLEECTRYQIHLQGRLRKRIVEETIHNTPKRLTGKLSGHNGKN</sequence>
<organism evidence="1 2">
    <name type="scientific">Thelohanellus kitauei</name>
    <name type="common">Myxosporean</name>
    <dbReference type="NCBI Taxonomy" id="669202"/>
    <lineage>
        <taxon>Eukaryota</taxon>
        <taxon>Metazoa</taxon>
        <taxon>Cnidaria</taxon>
        <taxon>Myxozoa</taxon>
        <taxon>Myxosporea</taxon>
        <taxon>Bivalvulida</taxon>
        <taxon>Platysporina</taxon>
        <taxon>Myxobolidae</taxon>
        <taxon>Thelohanellus</taxon>
    </lineage>
</organism>
<accession>A0A0C2JTE8</accession>
<name>A0A0C2JTE8_THEKT</name>
<reference evidence="1 2" key="1">
    <citation type="journal article" date="2014" name="Genome Biol. Evol.">
        <title>The genome of the myxosporean Thelohanellus kitauei shows adaptations to nutrient acquisition within its fish host.</title>
        <authorList>
            <person name="Yang Y."/>
            <person name="Xiong J."/>
            <person name="Zhou Z."/>
            <person name="Huo F."/>
            <person name="Miao W."/>
            <person name="Ran C."/>
            <person name="Liu Y."/>
            <person name="Zhang J."/>
            <person name="Feng J."/>
            <person name="Wang M."/>
            <person name="Wang M."/>
            <person name="Wang L."/>
            <person name="Yao B."/>
        </authorList>
    </citation>
    <scope>NUCLEOTIDE SEQUENCE [LARGE SCALE GENOMIC DNA]</scope>
    <source>
        <strain evidence="1">Wuqing</strain>
    </source>
</reference>
<gene>
    <name evidence="1" type="ORF">RF11_15182</name>
</gene>
<protein>
    <submittedName>
        <fullName evidence="1">Uncharacterized protein</fullName>
    </submittedName>
</protein>
<keyword evidence="2" id="KW-1185">Reference proteome</keyword>
<dbReference type="AlphaFoldDB" id="A0A0C2JTE8"/>
<dbReference type="EMBL" id="JWZT01001146">
    <property type="protein sequence ID" value="KII72673.1"/>
    <property type="molecule type" value="Genomic_DNA"/>
</dbReference>
<comment type="caution">
    <text evidence="1">The sequence shown here is derived from an EMBL/GenBank/DDBJ whole genome shotgun (WGS) entry which is preliminary data.</text>
</comment>
<evidence type="ECO:0000313" key="2">
    <source>
        <dbReference type="Proteomes" id="UP000031668"/>
    </source>
</evidence>
<proteinExistence type="predicted"/>